<dbReference type="InterPro" id="IPR011234">
    <property type="entry name" value="Fumarylacetoacetase-like_C"/>
</dbReference>
<comment type="cofactor">
    <cofactor evidence="13">
        <name>Mg(2+)</name>
        <dbReference type="ChEBI" id="CHEBI:18420"/>
    </cofactor>
    <cofactor evidence="13">
        <name>Ca(2+)</name>
        <dbReference type="ChEBI" id="CHEBI:29108"/>
    </cofactor>
</comment>
<comment type="similarity">
    <text evidence="2 13">Belongs to the FAH family.</text>
</comment>
<dbReference type="GO" id="GO:0046872">
    <property type="term" value="F:metal ion binding"/>
    <property type="evidence" value="ECO:0007669"/>
    <property type="project" value="UniProtKB-UniRule"/>
</dbReference>
<feature type="binding site" evidence="12">
    <location>
        <position position="119"/>
    </location>
    <ligand>
        <name>Ca(2+)</name>
        <dbReference type="ChEBI" id="CHEBI:29108"/>
    </ligand>
</feature>
<dbReference type="Gene3D" id="3.90.850.10">
    <property type="entry name" value="Fumarylacetoacetase-like, C-terminal domain"/>
    <property type="match status" value="1"/>
</dbReference>
<feature type="domain" description="Fumarylacetoacetase-like C-terminal" evidence="14">
    <location>
        <begin position="117"/>
        <end position="454"/>
    </location>
</feature>
<dbReference type="InterPro" id="IPR036462">
    <property type="entry name" value="Fumarylacetoacetase_N_sf"/>
</dbReference>
<dbReference type="Pfam" id="PF09298">
    <property type="entry name" value="FAA_hydrolase_N"/>
    <property type="match status" value="1"/>
</dbReference>
<feature type="binding site" evidence="12">
    <location>
        <position position="209"/>
    </location>
    <ligand>
        <name>Ca(2+)</name>
        <dbReference type="ChEBI" id="CHEBI:29108"/>
    </ligand>
</feature>
<evidence type="ECO:0000256" key="1">
    <source>
        <dbReference type="ARBA" id="ARBA00004782"/>
    </source>
</evidence>
<feature type="binding site" evidence="12">
    <location>
        <position position="264"/>
    </location>
    <ligand>
        <name>Mg(2+)</name>
        <dbReference type="ChEBI" id="CHEBI:18420"/>
    </ligand>
</feature>
<feature type="binding site" evidence="11">
    <location>
        <position position="383"/>
    </location>
    <ligand>
        <name>substrate</name>
    </ligand>
</feature>
<comment type="catalytic activity">
    <reaction evidence="13">
        <text>4-fumarylacetoacetate + H2O = acetoacetate + fumarate + H(+)</text>
        <dbReference type="Rhea" id="RHEA:10244"/>
        <dbReference type="ChEBI" id="CHEBI:13705"/>
        <dbReference type="ChEBI" id="CHEBI:15377"/>
        <dbReference type="ChEBI" id="CHEBI:15378"/>
        <dbReference type="ChEBI" id="CHEBI:18034"/>
        <dbReference type="ChEBI" id="CHEBI:29806"/>
        <dbReference type="EC" id="3.7.1.2"/>
    </reaction>
</comment>
<evidence type="ECO:0000256" key="11">
    <source>
        <dbReference type="PIRSR" id="PIRSR605959-2"/>
    </source>
</evidence>
<keyword evidence="5 13" id="KW-0378">Hydrolase</keyword>
<dbReference type="Pfam" id="PF01557">
    <property type="entry name" value="FAA_hydrolase"/>
    <property type="match status" value="1"/>
</dbReference>
<keyword evidence="4 12" id="KW-0479">Metal-binding</keyword>
<dbReference type="PANTHER" id="PTHR43069">
    <property type="entry name" value="FUMARYLACETOACETASE"/>
    <property type="match status" value="1"/>
</dbReference>
<dbReference type="InParanoid" id="A0A2T3AFJ3"/>
<proteinExistence type="inferred from homology"/>
<feature type="active site" description="Proton acceptor" evidence="10">
    <location>
        <position position="126"/>
    </location>
</feature>
<keyword evidence="9 13" id="KW-0585">Phenylalanine catabolism</keyword>
<dbReference type="InterPro" id="IPR015377">
    <property type="entry name" value="Fumarylacetoacetase_N"/>
</dbReference>
<dbReference type="PANTHER" id="PTHR43069:SF2">
    <property type="entry name" value="FUMARYLACETOACETASE"/>
    <property type="match status" value="1"/>
</dbReference>
<organism evidence="16 17">
    <name type="scientific">Coniella lustricola</name>
    <dbReference type="NCBI Taxonomy" id="2025994"/>
    <lineage>
        <taxon>Eukaryota</taxon>
        <taxon>Fungi</taxon>
        <taxon>Dikarya</taxon>
        <taxon>Ascomycota</taxon>
        <taxon>Pezizomycotina</taxon>
        <taxon>Sordariomycetes</taxon>
        <taxon>Sordariomycetidae</taxon>
        <taxon>Diaporthales</taxon>
        <taxon>Schizoparmaceae</taxon>
        <taxon>Coniella</taxon>
    </lineage>
</organism>
<evidence type="ECO:0000256" key="12">
    <source>
        <dbReference type="PIRSR" id="PIRSR605959-3"/>
    </source>
</evidence>
<feature type="binding site" evidence="12">
    <location>
        <position position="268"/>
    </location>
    <ligand>
        <name>Mg(2+)</name>
        <dbReference type="ChEBI" id="CHEBI:18420"/>
    </ligand>
</feature>
<dbReference type="Gene3D" id="2.30.30.230">
    <property type="entry name" value="Fumarylacetoacetase, N-terminal domain"/>
    <property type="match status" value="1"/>
</dbReference>
<evidence type="ECO:0000256" key="5">
    <source>
        <dbReference type="ARBA" id="ARBA00022801"/>
    </source>
</evidence>
<dbReference type="OrthoDB" id="9971669at2759"/>
<dbReference type="GO" id="GO:0006559">
    <property type="term" value="P:L-phenylalanine catabolic process"/>
    <property type="evidence" value="ECO:0007669"/>
    <property type="project" value="UniProtKB-UniRule"/>
</dbReference>
<evidence type="ECO:0000256" key="10">
    <source>
        <dbReference type="PIRSR" id="PIRSR605959-1"/>
    </source>
</evidence>
<evidence type="ECO:0000256" key="6">
    <source>
        <dbReference type="ARBA" id="ARBA00022837"/>
    </source>
</evidence>
<keyword evidence="7 12" id="KW-0460">Magnesium</keyword>
<feature type="binding site" evidence="11">
    <location>
        <position position="121"/>
    </location>
    <ligand>
        <name>substrate</name>
    </ligand>
</feature>
<dbReference type="SUPFAM" id="SSF56529">
    <property type="entry name" value="FAH"/>
    <property type="match status" value="1"/>
</dbReference>
<evidence type="ECO:0000259" key="15">
    <source>
        <dbReference type="Pfam" id="PF09298"/>
    </source>
</evidence>
<keyword evidence="17" id="KW-1185">Reference proteome</keyword>
<feature type="binding site" evidence="11">
    <location>
        <position position="250"/>
    </location>
    <ligand>
        <name>substrate</name>
    </ligand>
</feature>
<dbReference type="EC" id="3.7.1.2" evidence="3 13"/>
<feature type="domain" description="Fumarylacetoacetase N-terminal" evidence="15">
    <location>
        <begin position="13"/>
        <end position="111"/>
    </location>
</feature>
<evidence type="ECO:0000256" key="8">
    <source>
        <dbReference type="ARBA" id="ARBA00022878"/>
    </source>
</evidence>
<evidence type="ECO:0000256" key="2">
    <source>
        <dbReference type="ARBA" id="ARBA00010211"/>
    </source>
</evidence>
<accession>A0A2T3AFJ3</accession>
<evidence type="ECO:0000256" key="7">
    <source>
        <dbReference type="ARBA" id="ARBA00022842"/>
    </source>
</evidence>
<evidence type="ECO:0000259" key="14">
    <source>
        <dbReference type="Pfam" id="PF01557"/>
    </source>
</evidence>
<feature type="binding site" evidence="12">
    <location>
        <position position="211"/>
    </location>
    <ligand>
        <name>Ca(2+)</name>
        <dbReference type="ChEBI" id="CHEBI:29108"/>
    </ligand>
</feature>
<dbReference type="SUPFAM" id="SSF63433">
    <property type="entry name" value="Fumarylacetoacetate hydrolase, FAH, N-terminal domain"/>
    <property type="match status" value="1"/>
</dbReference>
<keyword evidence="6 12" id="KW-0106">Calcium</keyword>
<evidence type="ECO:0000256" key="13">
    <source>
        <dbReference type="RuleBase" id="RU366008"/>
    </source>
</evidence>
<dbReference type="AlphaFoldDB" id="A0A2T3AFJ3"/>
<dbReference type="GO" id="GO:0004334">
    <property type="term" value="F:fumarylacetoacetase activity"/>
    <property type="evidence" value="ECO:0007669"/>
    <property type="project" value="UniProtKB-UniRule"/>
</dbReference>
<dbReference type="InterPro" id="IPR036663">
    <property type="entry name" value="Fumarylacetoacetase_C_sf"/>
</dbReference>
<feature type="binding site" evidence="12">
    <location>
        <position position="243"/>
    </location>
    <ligand>
        <name>Mg(2+)</name>
        <dbReference type="ChEBI" id="CHEBI:18420"/>
    </ligand>
</feature>
<reference evidence="16 17" key="1">
    <citation type="journal article" date="2018" name="Mycol. Prog.">
        <title>Coniella lustricola, a new species from submerged detritus.</title>
        <authorList>
            <person name="Raudabaugh D.B."/>
            <person name="Iturriaga T."/>
            <person name="Carver A."/>
            <person name="Mondo S."/>
            <person name="Pangilinan J."/>
            <person name="Lipzen A."/>
            <person name="He G."/>
            <person name="Amirebrahimi M."/>
            <person name="Grigoriev I.V."/>
            <person name="Miller A.N."/>
        </authorList>
    </citation>
    <scope>NUCLEOTIDE SEQUENCE [LARGE SCALE GENOMIC DNA]</scope>
    <source>
        <strain evidence="16 17">B22-T-1</strain>
    </source>
</reference>
<dbReference type="GO" id="GO:1902000">
    <property type="term" value="P:homogentisate catabolic process"/>
    <property type="evidence" value="ECO:0007669"/>
    <property type="project" value="TreeGrafter"/>
</dbReference>
<gene>
    <name evidence="16" type="ORF">BD289DRAFT_135527</name>
</gene>
<dbReference type="GO" id="GO:0006572">
    <property type="term" value="P:L-tyrosine catabolic process"/>
    <property type="evidence" value="ECO:0007669"/>
    <property type="project" value="UniProtKB-UniRule"/>
</dbReference>
<evidence type="ECO:0000256" key="3">
    <source>
        <dbReference type="ARBA" id="ARBA00012094"/>
    </source>
</evidence>
<dbReference type="InterPro" id="IPR005959">
    <property type="entry name" value="Fumarylacetoacetase"/>
</dbReference>
<sequence>MGSTEELNPFTIKNLPYGVISSSDNPAKRCATVFKDNAIDLSVLYTEGVFSLVDGLRENVFNREHLNAFAALPRSTRQEVRKILMEHLSASDSKLPKTALLPLANVENHFPMDTRNFTDFYCSLEHTSNCSLAAQGRVAISPSWFTAPMAYNGRTSSLVISGTSFKRPCGVFAAPSPPLFISPPSSSSSSSKDAKPTARLQPEVAMDFELEMGVFLSEPVPRGERLDLSHAQDKIFGMVLLNDWSARATQIFEMGSALGPFHGKGSATSVSPWIVPVEALLQGTAPRHADVMEAKTKKLQEEESGGAEDNVLETLEHLRWKKEDEDKATWDVELTAKIIRDGKSYTVTQSNLNELYWTPFQQLAHLSSAGEGLSTGDLFGTGTISSARTNEAGEKTGLGCLFERKAPVNKLSTAPEGIAETFLLDGDRVVFEGWCRDAKTKEVLFGFGKCEGQVLPAQVL</sequence>
<dbReference type="Proteomes" id="UP000241462">
    <property type="component" value="Unassembled WGS sequence"/>
</dbReference>
<comment type="pathway">
    <text evidence="1 13">Amino-acid degradation; L-phenylalanine degradation; acetoacetate and fumarate from L-phenylalanine: step 6/6.</text>
</comment>
<evidence type="ECO:0000256" key="4">
    <source>
        <dbReference type="ARBA" id="ARBA00022723"/>
    </source>
</evidence>
<evidence type="ECO:0000313" key="16">
    <source>
        <dbReference type="EMBL" id="PSR94497.1"/>
    </source>
</evidence>
<feature type="binding site" evidence="12">
    <location>
        <position position="243"/>
    </location>
    <ligand>
        <name>Ca(2+)</name>
        <dbReference type="ChEBI" id="CHEBI:29108"/>
    </ligand>
</feature>
<protein>
    <recommendedName>
        <fullName evidence="3 13">Fumarylacetoacetase</fullName>
        <ecNumber evidence="3 13">3.7.1.2</ecNumber>
    </recommendedName>
    <alternativeName>
        <fullName evidence="13">Fumarylacetoacetate hydrolase</fullName>
    </alternativeName>
</protein>
<name>A0A2T3AFJ3_9PEZI</name>
<evidence type="ECO:0000313" key="17">
    <source>
        <dbReference type="Proteomes" id="UP000241462"/>
    </source>
</evidence>
<keyword evidence="8 13" id="KW-0828">Tyrosine catabolism</keyword>
<dbReference type="STRING" id="2025994.A0A2T3AFJ3"/>
<dbReference type="UniPathway" id="UPA00139">
    <property type="reaction ID" value="UER00341"/>
</dbReference>
<dbReference type="EMBL" id="KZ678397">
    <property type="protein sequence ID" value="PSR94497.1"/>
    <property type="molecule type" value="Genomic_DNA"/>
</dbReference>
<evidence type="ECO:0000256" key="9">
    <source>
        <dbReference type="ARBA" id="ARBA00023232"/>
    </source>
</evidence>